<keyword evidence="7" id="KW-1185">Reference proteome</keyword>
<protein>
    <recommendedName>
        <fullName evidence="3">amidase</fullName>
        <ecNumber evidence="3">3.5.1.4</ecNumber>
    </recommendedName>
</protein>
<dbReference type="InterPro" id="IPR023631">
    <property type="entry name" value="Amidase_dom"/>
</dbReference>
<comment type="catalytic activity">
    <reaction evidence="1">
        <text>a monocarboxylic acid amide + H2O = a monocarboxylate + NH4(+)</text>
        <dbReference type="Rhea" id="RHEA:12020"/>
        <dbReference type="ChEBI" id="CHEBI:15377"/>
        <dbReference type="ChEBI" id="CHEBI:28938"/>
        <dbReference type="ChEBI" id="CHEBI:35757"/>
        <dbReference type="ChEBI" id="CHEBI:83628"/>
        <dbReference type="EC" id="3.5.1.4"/>
    </reaction>
</comment>
<evidence type="ECO:0000259" key="5">
    <source>
        <dbReference type="Pfam" id="PF01425"/>
    </source>
</evidence>
<dbReference type="InterPro" id="IPR036928">
    <property type="entry name" value="AS_sf"/>
</dbReference>
<dbReference type="PROSITE" id="PS00571">
    <property type="entry name" value="AMIDASES"/>
    <property type="match status" value="1"/>
</dbReference>
<comment type="caution">
    <text evidence="6">The sequence shown here is derived from an EMBL/GenBank/DDBJ whole genome shotgun (WGS) entry which is preliminary data.</text>
</comment>
<evidence type="ECO:0000256" key="4">
    <source>
        <dbReference type="ARBA" id="ARBA00022801"/>
    </source>
</evidence>
<evidence type="ECO:0000256" key="3">
    <source>
        <dbReference type="ARBA" id="ARBA00012922"/>
    </source>
</evidence>
<dbReference type="InterPro" id="IPR020556">
    <property type="entry name" value="Amidase_CS"/>
</dbReference>
<dbReference type="PANTHER" id="PTHR46072">
    <property type="entry name" value="AMIDASE-RELATED-RELATED"/>
    <property type="match status" value="1"/>
</dbReference>
<accession>A0A179I4Y5</accession>
<evidence type="ECO:0000313" key="6">
    <source>
        <dbReference type="EMBL" id="OAQ97677.1"/>
    </source>
</evidence>
<dbReference type="GO" id="GO:0004040">
    <property type="term" value="F:amidase activity"/>
    <property type="evidence" value="ECO:0007669"/>
    <property type="project" value="UniProtKB-EC"/>
</dbReference>
<dbReference type="EC" id="3.5.1.4" evidence="3"/>
<evidence type="ECO:0000313" key="7">
    <source>
        <dbReference type="Proteomes" id="UP000243081"/>
    </source>
</evidence>
<reference evidence="6 7" key="1">
    <citation type="submission" date="2016-03" db="EMBL/GenBank/DDBJ databases">
        <title>Fine-scale spatial genetic structure of a fungal parasite of coffee scale insects.</title>
        <authorList>
            <person name="Jackson D."/>
            <person name="Zemenick K.A."/>
            <person name="Malloure B."/>
            <person name="Quandt C.A."/>
            <person name="James T.Y."/>
        </authorList>
    </citation>
    <scope>NUCLEOTIDE SEQUENCE [LARGE SCALE GENOMIC DNA]</scope>
    <source>
        <strain evidence="6 7">UM487</strain>
    </source>
</reference>
<dbReference type="AlphaFoldDB" id="A0A179I4Y5"/>
<dbReference type="Pfam" id="PF01425">
    <property type="entry name" value="Amidase"/>
    <property type="match status" value="1"/>
</dbReference>
<gene>
    <name evidence="6" type="ORF">LLEC1_01912</name>
</gene>
<keyword evidence="4" id="KW-0378">Hydrolase</keyword>
<organism evidence="6 7">
    <name type="scientific">Cordyceps confragosa</name>
    <name type="common">Lecanicillium lecanii</name>
    <dbReference type="NCBI Taxonomy" id="2714763"/>
    <lineage>
        <taxon>Eukaryota</taxon>
        <taxon>Fungi</taxon>
        <taxon>Dikarya</taxon>
        <taxon>Ascomycota</taxon>
        <taxon>Pezizomycotina</taxon>
        <taxon>Sordariomycetes</taxon>
        <taxon>Hypocreomycetidae</taxon>
        <taxon>Hypocreales</taxon>
        <taxon>Cordycipitaceae</taxon>
        <taxon>Akanthomyces</taxon>
    </lineage>
</organism>
<feature type="domain" description="Amidase" evidence="5">
    <location>
        <begin position="24"/>
        <end position="450"/>
    </location>
</feature>
<dbReference type="OMA" id="DSEHIQW"/>
<dbReference type="EMBL" id="LUKN01003258">
    <property type="protein sequence ID" value="OAQ97677.1"/>
    <property type="molecule type" value="Genomic_DNA"/>
</dbReference>
<dbReference type="Gene3D" id="3.90.1300.10">
    <property type="entry name" value="Amidase signature (AS) domain"/>
    <property type="match status" value="1"/>
</dbReference>
<sequence>MAENNDSDISWQQSAAQKRAAVSALIPDAWRISQVACLHEILFDTAVAEAERLDEYFVKHGEPIGPLHGLPVSLKDQFHVKGVETTMGYVGWIGTFQGRPGTGKEKVFESELVRELEELGAVVFCETTLAQAVFTCEPLNNIWGYTYSPTNGRLLAGGSSGGEAALIALPGSPLGIGTDYAGSIRVPASLNGLYGMRPSSGRLPYQGAANSNDGHSIINSVLGSMSTSVGALRVMMQAILSRQPWLHDPLVVEMPWRAEDYISGRRLSFGILRQDTEVAPHPAISRAVNLAIAAIEAMGYEVVEWKPPLHAEMYQLKEEISACDGGHNIHRDLRLSGEPPVSRILTTFGTEPKEPKNAMEIAELHIRKREYQKEYMEYWNSTTEVTSTGRPVDAFVLPLIPFTGMRPGWNRFTVRDMDATELLTRDFFAVNSSIVSLLDYAACAFPVTVADKTVDVVDAGYEPRSERDAYNVVMCT</sequence>
<evidence type="ECO:0000256" key="2">
    <source>
        <dbReference type="ARBA" id="ARBA00009199"/>
    </source>
</evidence>
<comment type="similarity">
    <text evidence="2">Belongs to the amidase family.</text>
</comment>
<name>A0A179I4Y5_CORDF</name>
<dbReference type="Proteomes" id="UP000243081">
    <property type="component" value="Unassembled WGS sequence"/>
</dbReference>
<dbReference type="SUPFAM" id="SSF75304">
    <property type="entry name" value="Amidase signature (AS) enzymes"/>
    <property type="match status" value="1"/>
</dbReference>
<evidence type="ECO:0000256" key="1">
    <source>
        <dbReference type="ARBA" id="ARBA00001311"/>
    </source>
</evidence>
<proteinExistence type="inferred from homology"/>
<dbReference type="OrthoDB" id="6428749at2759"/>
<dbReference type="PANTHER" id="PTHR46072:SF7">
    <property type="entry name" value="AMIDASE"/>
    <property type="match status" value="1"/>
</dbReference>